<reference evidence="1" key="1">
    <citation type="submission" date="2018-01" db="EMBL/GenBank/DDBJ databases">
        <authorList>
            <consortium name="Urmite Genomes"/>
        </authorList>
    </citation>
    <scope>NUCLEOTIDE SEQUENCE [LARGE SCALE GENOMIC DNA]</scope>
    <source>
        <strain evidence="1">AFP003</strain>
    </source>
</reference>
<dbReference type="AlphaFoldDB" id="A0A2K4YG55"/>
<dbReference type="EMBL" id="FXEG02000005">
    <property type="protein sequence ID" value="SOX55771.1"/>
    <property type="molecule type" value="Genomic_DNA"/>
</dbReference>
<evidence type="ECO:0000313" key="1">
    <source>
        <dbReference type="EMBL" id="SOX55771.1"/>
    </source>
</evidence>
<name>A0A2K4YG55_9MYCO</name>
<comment type="caution">
    <text evidence="1">The sequence shown here is derived from an EMBL/GenBank/DDBJ whole genome shotgun (WGS) entry which is preliminary data.</text>
</comment>
<accession>A0A2K4YG55</accession>
<evidence type="ECO:0008006" key="3">
    <source>
        <dbReference type="Google" id="ProtNLM"/>
    </source>
</evidence>
<dbReference type="RefSeq" id="WP_133160881.1">
    <property type="nucleotide sequence ID" value="NZ_FXEG02000005.1"/>
</dbReference>
<organism evidence="1 2">
    <name type="scientific">Mycobacterium ahvazicum</name>
    <dbReference type="NCBI Taxonomy" id="1964395"/>
    <lineage>
        <taxon>Bacteria</taxon>
        <taxon>Bacillati</taxon>
        <taxon>Actinomycetota</taxon>
        <taxon>Actinomycetes</taxon>
        <taxon>Mycobacteriales</taxon>
        <taxon>Mycobacteriaceae</taxon>
        <taxon>Mycobacterium</taxon>
        <taxon>Mycobacterium simiae complex</taxon>
    </lineage>
</organism>
<gene>
    <name evidence="1" type="ORF">MAAFP003_4465</name>
</gene>
<dbReference type="Proteomes" id="UP000236318">
    <property type="component" value="Unassembled WGS sequence"/>
</dbReference>
<proteinExistence type="predicted"/>
<dbReference type="OrthoDB" id="7554712at2"/>
<keyword evidence="2" id="KW-1185">Reference proteome</keyword>
<protein>
    <recommendedName>
        <fullName evidence="3">SRPBCC family protein</fullName>
    </recommendedName>
</protein>
<evidence type="ECO:0000313" key="2">
    <source>
        <dbReference type="Proteomes" id="UP000236318"/>
    </source>
</evidence>
<sequence>MVLMEFEQHTTIDLPANRLDVPKWLFGMTDREYQRCAKGHRAAGTFVESGTRGMVNVESIGGHLLVQHYREDSSKPSEVVMVSPKSRIYLTHVLPATLGVRWVMSVTPVTDSTSRFTCRVELEVPAWMRVMGLFAGMRYSIQAHVDEETIGYAQSLARSAA</sequence>